<dbReference type="RefSeq" id="WP_242778930.1">
    <property type="nucleotide sequence ID" value="NZ_JALDAY010000024.1"/>
</dbReference>
<name>A0ABS9YQH4_9ACTN</name>
<gene>
    <name evidence="1" type="ORF">MQP27_49760</name>
</gene>
<evidence type="ECO:0000313" key="1">
    <source>
        <dbReference type="EMBL" id="MCI3279179.1"/>
    </source>
</evidence>
<dbReference type="Proteomes" id="UP001165269">
    <property type="component" value="Unassembled WGS sequence"/>
</dbReference>
<sequence length="110" mass="11979">MDPFAPLGRFMDDQQRVCNYSPGDTPDNDCGAEGTWHVMWNVAAEVSFACDPHMDRARSRYVFVDSHQTGPDCGMPGALWDLDGQRCVYPNEPSAAAAMAELPASVQGTP</sequence>
<evidence type="ECO:0000313" key="2">
    <source>
        <dbReference type="Proteomes" id="UP001165269"/>
    </source>
</evidence>
<proteinExistence type="predicted"/>
<organism evidence="1 2">
    <name type="scientific">Streptomyces cylindrosporus</name>
    <dbReference type="NCBI Taxonomy" id="2927583"/>
    <lineage>
        <taxon>Bacteria</taxon>
        <taxon>Bacillati</taxon>
        <taxon>Actinomycetota</taxon>
        <taxon>Actinomycetes</taxon>
        <taxon>Kitasatosporales</taxon>
        <taxon>Streptomycetaceae</taxon>
        <taxon>Streptomyces</taxon>
    </lineage>
</organism>
<reference evidence="1" key="1">
    <citation type="submission" date="2022-03" db="EMBL/GenBank/DDBJ databases">
        <title>Streptomyces 7R015 and 7R016 isolated from Barleria lupulina in Thailand.</title>
        <authorList>
            <person name="Kanchanasin P."/>
            <person name="Phongsopitanun W."/>
            <person name="Tanasupawat S."/>
        </authorList>
    </citation>
    <scope>NUCLEOTIDE SEQUENCE</scope>
    <source>
        <strain evidence="1">7R015</strain>
    </source>
</reference>
<keyword evidence="2" id="KW-1185">Reference proteome</keyword>
<protein>
    <submittedName>
        <fullName evidence="1">Uncharacterized protein</fullName>
    </submittedName>
</protein>
<comment type="caution">
    <text evidence="1">The sequence shown here is derived from an EMBL/GenBank/DDBJ whole genome shotgun (WGS) entry which is preliminary data.</text>
</comment>
<accession>A0ABS9YQH4</accession>
<dbReference type="EMBL" id="JALDAY010000024">
    <property type="protein sequence ID" value="MCI3279179.1"/>
    <property type="molecule type" value="Genomic_DNA"/>
</dbReference>